<dbReference type="GO" id="GO:0046872">
    <property type="term" value="F:metal ion binding"/>
    <property type="evidence" value="ECO:0007669"/>
    <property type="project" value="InterPro"/>
</dbReference>
<dbReference type="Gene3D" id="3.40.50.20">
    <property type="match status" value="1"/>
</dbReference>
<keyword evidence="2 4" id="KW-0547">Nucleotide-binding</keyword>
<organism evidence="6 7">
    <name type="scientific">Sulfurovum indicum</name>
    <dbReference type="NCBI Taxonomy" id="2779528"/>
    <lineage>
        <taxon>Bacteria</taxon>
        <taxon>Pseudomonadati</taxon>
        <taxon>Campylobacterota</taxon>
        <taxon>Epsilonproteobacteria</taxon>
        <taxon>Campylobacterales</taxon>
        <taxon>Sulfurovaceae</taxon>
        <taxon>Sulfurovum</taxon>
    </lineage>
</organism>
<dbReference type="PANTHER" id="PTHR43585:SF2">
    <property type="entry name" value="ATP-GRASP ENZYME FSQD"/>
    <property type="match status" value="1"/>
</dbReference>
<accession>A0A7M1S456</accession>
<dbReference type="PANTHER" id="PTHR43585">
    <property type="entry name" value="FUMIPYRROLE BIOSYNTHESIS PROTEIN C"/>
    <property type="match status" value="1"/>
</dbReference>
<dbReference type="PROSITE" id="PS50975">
    <property type="entry name" value="ATP_GRASP"/>
    <property type="match status" value="1"/>
</dbReference>
<dbReference type="GO" id="GO:0005524">
    <property type="term" value="F:ATP binding"/>
    <property type="evidence" value="ECO:0007669"/>
    <property type="project" value="UniProtKB-UniRule"/>
</dbReference>
<dbReference type="InterPro" id="IPR003806">
    <property type="entry name" value="ATP-grasp_PylC-type"/>
</dbReference>
<proteinExistence type="predicted"/>
<keyword evidence="3 4" id="KW-0067">ATP-binding</keyword>
<dbReference type="GO" id="GO:0016874">
    <property type="term" value="F:ligase activity"/>
    <property type="evidence" value="ECO:0007669"/>
    <property type="project" value="UniProtKB-KW"/>
</dbReference>
<feature type="domain" description="ATP-grasp" evidence="5">
    <location>
        <begin position="108"/>
        <end position="300"/>
    </location>
</feature>
<dbReference type="Proteomes" id="UP000595074">
    <property type="component" value="Chromosome"/>
</dbReference>
<name>A0A7M1S456_9BACT</name>
<dbReference type="Pfam" id="PF02655">
    <property type="entry name" value="ATP-grasp_3"/>
    <property type="match status" value="1"/>
</dbReference>
<reference evidence="6 7" key="1">
    <citation type="submission" date="2020-10" db="EMBL/GenBank/DDBJ databases">
        <title>The genome of sulfurovum sp.</title>
        <authorList>
            <person name="Xie S."/>
            <person name="Shao Z."/>
            <person name="Jiang L."/>
        </authorList>
    </citation>
    <scope>NUCLEOTIDE SEQUENCE [LARGE SCALE GENOMIC DNA]</scope>
    <source>
        <strain evidence="6 7">ST-419</strain>
    </source>
</reference>
<evidence type="ECO:0000256" key="2">
    <source>
        <dbReference type="ARBA" id="ARBA00022741"/>
    </source>
</evidence>
<dbReference type="Gene3D" id="3.30.470.20">
    <property type="entry name" value="ATP-grasp fold, B domain"/>
    <property type="match status" value="1"/>
</dbReference>
<keyword evidence="7" id="KW-1185">Reference proteome</keyword>
<evidence type="ECO:0000256" key="4">
    <source>
        <dbReference type="PROSITE-ProRule" id="PRU00409"/>
    </source>
</evidence>
<dbReference type="RefSeq" id="WP_197548906.1">
    <property type="nucleotide sequence ID" value="NZ_CP063164.1"/>
</dbReference>
<keyword evidence="1" id="KW-0436">Ligase</keyword>
<evidence type="ECO:0000256" key="3">
    <source>
        <dbReference type="ARBA" id="ARBA00022840"/>
    </source>
</evidence>
<evidence type="ECO:0000259" key="5">
    <source>
        <dbReference type="PROSITE" id="PS50975"/>
    </source>
</evidence>
<evidence type="ECO:0000313" key="7">
    <source>
        <dbReference type="Proteomes" id="UP000595074"/>
    </source>
</evidence>
<dbReference type="EMBL" id="CP063164">
    <property type="protein sequence ID" value="QOR62205.1"/>
    <property type="molecule type" value="Genomic_DNA"/>
</dbReference>
<dbReference type="KEGG" id="sinu:IMZ28_01635"/>
<dbReference type="InterPro" id="IPR013815">
    <property type="entry name" value="ATP_grasp_subdomain_1"/>
</dbReference>
<protein>
    <submittedName>
        <fullName evidence="6">ATP-grasp domain-containing protein</fullName>
    </submittedName>
</protein>
<evidence type="ECO:0000313" key="6">
    <source>
        <dbReference type="EMBL" id="QOR62205.1"/>
    </source>
</evidence>
<dbReference type="SUPFAM" id="SSF56059">
    <property type="entry name" value="Glutathione synthetase ATP-binding domain-like"/>
    <property type="match status" value="1"/>
</dbReference>
<evidence type="ECO:0000256" key="1">
    <source>
        <dbReference type="ARBA" id="ARBA00022598"/>
    </source>
</evidence>
<dbReference type="AlphaFoldDB" id="A0A7M1S456"/>
<sequence length="391" mass="44247">MKKLLVVGGSHADIPIIQAAQKKDYFVITSGNNPKDLGHQFSDQYCPEDYSNPQKILALAKSLNIDAICASANDFSALSCAYTAEKLHLPGHDTFETALTIHHKDKFRTFALKHDLTVPKAIHIHKDRNIYTTDIKQLTYPLIVKPIDLSGGKGVTKVESKKYLENAIQKAFSVSYNDTIVIEEFVNGSNHGYSTFIKNGKVVFAFMDDEHYFINPYLVSGASTSLFYTKQIAQKLNDDLKIIASELQLTDGLLHVQFILKGQIPYIIEICRRTPGDLYVKLVKYATEFDMATAIVDFATGNPVTINHNKKISYITRHCVMGEKTGYIKKVDYGNLSSKIFDKFIFYKRGDYIANPMTYKAEIDFIKYNSRNEMQNIVNTLTNTIKIRYAL</sequence>
<dbReference type="InterPro" id="IPR011761">
    <property type="entry name" value="ATP-grasp"/>
</dbReference>
<dbReference type="Gene3D" id="3.30.1490.20">
    <property type="entry name" value="ATP-grasp fold, A domain"/>
    <property type="match status" value="1"/>
</dbReference>
<dbReference type="InterPro" id="IPR052032">
    <property type="entry name" value="ATP-dep_AA_Ligase"/>
</dbReference>
<gene>
    <name evidence="6" type="ORF">IMZ28_01635</name>
</gene>